<proteinExistence type="predicted"/>
<dbReference type="EMBL" id="WTYL01000001">
    <property type="protein sequence ID" value="MXP42878.1"/>
    <property type="molecule type" value="Genomic_DNA"/>
</dbReference>
<protein>
    <submittedName>
        <fullName evidence="2">Uncharacterized protein</fullName>
    </submittedName>
</protein>
<comment type="caution">
    <text evidence="2">The sequence shown here is derived from an EMBL/GenBank/DDBJ whole genome shotgun (WGS) entry which is preliminary data.</text>
</comment>
<dbReference type="RefSeq" id="WP_160754543.1">
    <property type="nucleotide sequence ID" value="NZ_WTYL01000001.1"/>
</dbReference>
<dbReference type="AlphaFoldDB" id="A0A845AY51"/>
<evidence type="ECO:0000313" key="2">
    <source>
        <dbReference type="EMBL" id="MXP42878.1"/>
    </source>
</evidence>
<evidence type="ECO:0000256" key="1">
    <source>
        <dbReference type="SAM" id="MobiDB-lite"/>
    </source>
</evidence>
<keyword evidence="3" id="KW-1185">Reference proteome</keyword>
<gene>
    <name evidence="2" type="ORF">GRI65_00240</name>
</gene>
<name>A0A845AY51_9SPHN</name>
<feature type="region of interest" description="Disordered" evidence="1">
    <location>
        <begin position="39"/>
        <end position="69"/>
    </location>
</feature>
<accession>A0A845AY51</accession>
<reference evidence="2 3" key="1">
    <citation type="submission" date="2019-12" db="EMBL/GenBank/DDBJ databases">
        <title>Genomic-based taxomic classification of the family Erythrobacteraceae.</title>
        <authorList>
            <person name="Xu L."/>
        </authorList>
    </citation>
    <scope>NUCLEOTIDE SEQUENCE [LARGE SCALE GENOMIC DNA]</scope>
    <source>
        <strain evidence="2 3">KCTC 42453</strain>
    </source>
</reference>
<evidence type="ECO:0000313" key="3">
    <source>
        <dbReference type="Proteomes" id="UP000431922"/>
    </source>
</evidence>
<sequence length="69" mass="7747">MDEWDYESELAEKFEITAEHYWIMGLTLTEARQKALSELNENAGHSARGAGSTPVARHASESLQIALRQ</sequence>
<organism evidence="2 3">
    <name type="scientific">Allopontixanthobacter sediminis</name>
    <dbReference type="NCBI Taxonomy" id="1689985"/>
    <lineage>
        <taxon>Bacteria</taxon>
        <taxon>Pseudomonadati</taxon>
        <taxon>Pseudomonadota</taxon>
        <taxon>Alphaproteobacteria</taxon>
        <taxon>Sphingomonadales</taxon>
        <taxon>Erythrobacteraceae</taxon>
        <taxon>Allopontixanthobacter</taxon>
    </lineage>
</organism>
<dbReference type="Proteomes" id="UP000431922">
    <property type="component" value="Unassembled WGS sequence"/>
</dbReference>